<dbReference type="InterPro" id="IPR009057">
    <property type="entry name" value="Homeodomain-like_sf"/>
</dbReference>
<feature type="DNA-binding region" description="H-T-H motif" evidence="2">
    <location>
        <begin position="34"/>
        <end position="53"/>
    </location>
</feature>
<protein>
    <submittedName>
        <fullName evidence="4">Transcriptional regulator, TetR family</fullName>
    </submittedName>
</protein>
<dbReference type="SUPFAM" id="SSF46689">
    <property type="entry name" value="Homeodomain-like"/>
    <property type="match status" value="1"/>
</dbReference>
<dbReference type="Proteomes" id="UP000004508">
    <property type="component" value="Unassembled WGS sequence"/>
</dbReference>
<dbReference type="OrthoDB" id="9810250at2"/>
<dbReference type="PROSITE" id="PS50977">
    <property type="entry name" value="HTH_TETR_2"/>
    <property type="match status" value="1"/>
</dbReference>
<evidence type="ECO:0000313" key="4">
    <source>
        <dbReference type="EMBL" id="EFH82877.1"/>
    </source>
</evidence>
<dbReference type="AlphaFoldDB" id="D6U2X2"/>
<dbReference type="EMBL" id="ADVG01000004">
    <property type="protein sequence ID" value="EFH82877.1"/>
    <property type="molecule type" value="Genomic_DNA"/>
</dbReference>
<dbReference type="RefSeq" id="WP_007921311.1">
    <property type="nucleotide sequence ID" value="NZ_ADVG01000004.1"/>
</dbReference>
<organism evidence="4 5">
    <name type="scientific">Ktedonobacter racemifer DSM 44963</name>
    <dbReference type="NCBI Taxonomy" id="485913"/>
    <lineage>
        <taxon>Bacteria</taxon>
        <taxon>Bacillati</taxon>
        <taxon>Chloroflexota</taxon>
        <taxon>Ktedonobacteria</taxon>
        <taxon>Ktedonobacterales</taxon>
        <taxon>Ktedonobacteraceae</taxon>
        <taxon>Ktedonobacter</taxon>
    </lineage>
</organism>
<sequence length="197" mass="22843">MQHKGNDLRVRRTREMLINASREVLQKKGFSAASIQDITERAMVNRSTFYAHFTDKYELLTILFREQFQQAMASKLPSTSSWKPQTLFLLIEAVLDYFDVFYGHCQPAQNTGPIFEHTTQEELYTLVLTWLRRDAENKRWQVPAETVAQIVSWGIFGAAVKWSQEAHTKSKRQMTQDIFQVINEGTMHFFTKAVSGS</sequence>
<evidence type="ECO:0000259" key="3">
    <source>
        <dbReference type="PROSITE" id="PS50977"/>
    </source>
</evidence>
<evidence type="ECO:0000256" key="2">
    <source>
        <dbReference type="PROSITE-ProRule" id="PRU00335"/>
    </source>
</evidence>
<proteinExistence type="predicted"/>
<evidence type="ECO:0000313" key="5">
    <source>
        <dbReference type="Proteomes" id="UP000004508"/>
    </source>
</evidence>
<evidence type="ECO:0000256" key="1">
    <source>
        <dbReference type="ARBA" id="ARBA00023125"/>
    </source>
</evidence>
<dbReference type="PANTHER" id="PTHR43479">
    <property type="entry name" value="ACREF/ENVCD OPERON REPRESSOR-RELATED"/>
    <property type="match status" value="1"/>
</dbReference>
<keyword evidence="5" id="KW-1185">Reference proteome</keyword>
<dbReference type="InterPro" id="IPR050624">
    <property type="entry name" value="HTH-type_Tx_Regulator"/>
</dbReference>
<keyword evidence="1 2" id="KW-0238">DNA-binding</keyword>
<dbReference type="Pfam" id="PF00440">
    <property type="entry name" value="TetR_N"/>
    <property type="match status" value="1"/>
</dbReference>
<name>D6U2X2_KTERA</name>
<dbReference type="InParanoid" id="D6U2X2"/>
<dbReference type="STRING" id="485913.Krac_3751"/>
<dbReference type="Gene3D" id="1.10.357.10">
    <property type="entry name" value="Tetracycline Repressor, domain 2"/>
    <property type="match status" value="1"/>
</dbReference>
<feature type="domain" description="HTH tetR-type" evidence="3">
    <location>
        <begin position="11"/>
        <end position="71"/>
    </location>
</feature>
<dbReference type="InterPro" id="IPR001647">
    <property type="entry name" value="HTH_TetR"/>
</dbReference>
<dbReference type="PANTHER" id="PTHR43479:SF7">
    <property type="entry name" value="TETR-FAMILY TRANSCRIPTIONAL REGULATOR"/>
    <property type="match status" value="1"/>
</dbReference>
<reference evidence="4 5" key="1">
    <citation type="journal article" date="2011" name="Stand. Genomic Sci.">
        <title>Non-contiguous finished genome sequence and contextual data of the filamentous soil bacterium Ktedonobacter racemifer type strain (SOSP1-21).</title>
        <authorList>
            <person name="Chang Y.J."/>
            <person name="Land M."/>
            <person name="Hauser L."/>
            <person name="Chertkov O."/>
            <person name="Del Rio T.G."/>
            <person name="Nolan M."/>
            <person name="Copeland A."/>
            <person name="Tice H."/>
            <person name="Cheng J.F."/>
            <person name="Lucas S."/>
            <person name="Han C."/>
            <person name="Goodwin L."/>
            <person name="Pitluck S."/>
            <person name="Ivanova N."/>
            <person name="Ovchinikova G."/>
            <person name="Pati A."/>
            <person name="Chen A."/>
            <person name="Palaniappan K."/>
            <person name="Mavromatis K."/>
            <person name="Liolios K."/>
            <person name="Brettin T."/>
            <person name="Fiebig A."/>
            <person name="Rohde M."/>
            <person name="Abt B."/>
            <person name="Goker M."/>
            <person name="Detter J.C."/>
            <person name="Woyke T."/>
            <person name="Bristow J."/>
            <person name="Eisen J.A."/>
            <person name="Markowitz V."/>
            <person name="Hugenholtz P."/>
            <person name="Kyrpides N.C."/>
            <person name="Klenk H.P."/>
            <person name="Lapidus A."/>
        </authorList>
    </citation>
    <scope>NUCLEOTIDE SEQUENCE [LARGE SCALE GENOMIC DNA]</scope>
    <source>
        <strain evidence="5">DSM 44963</strain>
    </source>
</reference>
<dbReference type="PRINTS" id="PR00455">
    <property type="entry name" value="HTHTETR"/>
</dbReference>
<accession>D6U2X2</accession>
<comment type="caution">
    <text evidence="4">The sequence shown here is derived from an EMBL/GenBank/DDBJ whole genome shotgun (WGS) entry which is preliminary data.</text>
</comment>
<dbReference type="eggNOG" id="COG1309">
    <property type="taxonomic scope" value="Bacteria"/>
</dbReference>
<gene>
    <name evidence="4" type="ORF">Krac_3751</name>
</gene>
<dbReference type="GO" id="GO:0003677">
    <property type="term" value="F:DNA binding"/>
    <property type="evidence" value="ECO:0007669"/>
    <property type="project" value="UniProtKB-UniRule"/>
</dbReference>